<dbReference type="Proteomes" id="UP000649753">
    <property type="component" value="Unassembled WGS sequence"/>
</dbReference>
<gene>
    <name evidence="3" type="ORF">H4W31_001542</name>
</gene>
<dbReference type="Pfam" id="PF04149">
    <property type="entry name" value="DUF397"/>
    <property type="match status" value="1"/>
</dbReference>
<comment type="caution">
    <text evidence="3">The sequence shown here is derived from an EMBL/GenBank/DDBJ whole genome shotgun (WGS) entry which is preliminary data.</text>
</comment>
<reference evidence="3" key="1">
    <citation type="submission" date="2020-10" db="EMBL/GenBank/DDBJ databases">
        <title>Sequencing the genomes of 1000 actinobacteria strains.</title>
        <authorList>
            <person name="Klenk H.-P."/>
        </authorList>
    </citation>
    <scope>NUCLEOTIDE SEQUENCE</scope>
    <source>
        <strain evidence="3">DSM 46832</strain>
    </source>
</reference>
<organism evidence="3 4">
    <name type="scientific">Plantactinospora soyae</name>
    <dbReference type="NCBI Taxonomy" id="1544732"/>
    <lineage>
        <taxon>Bacteria</taxon>
        <taxon>Bacillati</taxon>
        <taxon>Actinomycetota</taxon>
        <taxon>Actinomycetes</taxon>
        <taxon>Micromonosporales</taxon>
        <taxon>Micromonosporaceae</taxon>
        <taxon>Plantactinospora</taxon>
    </lineage>
</organism>
<evidence type="ECO:0000313" key="3">
    <source>
        <dbReference type="EMBL" id="MBE1485904.1"/>
    </source>
</evidence>
<keyword evidence="4" id="KW-1185">Reference proteome</keyword>
<name>A0A927M0R0_9ACTN</name>
<feature type="domain" description="DUF397" evidence="2">
    <location>
        <begin position="6"/>
        <end position="58"/>
    </location>
</feature>
<dbReference type="AlphaFoldDB" id="A0A927M0R0"/>
<evidence type="ECO:0000256" key="1">
    <source>
        <dbReference type="SAM" id="MobiDB-lite"/>
    </source>
</evidence>
<accession>A0A927M0R0</accession>
<dbReference type="RefSeq" id="WP_192766021.1">
    <property type="nucleotide sequence ID" value="NZ_JADBEB010000001.1"/>
</dbReference>
<protein>
    <recommendedName>
        <fullName evidence="2">DUF397 domain-containing protein</fullName>
    </recommendedName>
</protein>
<dbReference type="EMBL" id="JADBEB010000001">
    <property type="protein sequence ID" value="MBE1485904.1"/>
    <property type="molecule type" value="Genomic_DNA"/>
</dbReference>
<proteinExistence type="predicted"/>
<dbReference type="InterPro" id="IPR007278">
    <property type="entry name" value="DUF397"/>
</dbReference>
<evidence type="ECO:0000259" key="2">
    <source>
        <dbReference type="Pfam" id="PF04149"/>
    </source>
</evidence>
<sequence>MDTRGLTWRTSTRSSGGGNNDCVEVAQTADLIALRDSKRPDDAILAFSPATWRSFIGASKTGAFDRS</sequence>
<feature type="region of interest" description="Disordered" evidence="1">
    <location>
        <begin position="1"/>
        <end position="21"/>
    </location>
</feature>
<evidence type="ECO:0000313" key="4">
    <source>
        <dbReference type="Proteomes" id="UP000649753"/>
    </source>
</evidence>